<dbReference type="AlphaFoldDB" id="A0A9D4UUH1"/>
<dbReference type="Proteomes" id="UP000886520">
    <property type="component" value="Chromosome 11"/>
</dbReference>
<accession>A0A9D4UUH1</accession>
<evidence type="ECO:0000313" key="3">
    <source>
        <dbReference type="Proteomes" id="UP000886520"/>
    </source>
</evidence>
<gene>
    <name evidence="2" type="ORF">GOP47_0012067</name>
</gene>
<organism evidence="2 3">
    <name type="scientific">Adiantum capillus-veneris</name>
    <name type="common">Maidenhair fern</name>
    <dbReference type="NCBI Taxonomy" id="13818"/>
    <lineage>
        <taxon>Eukaryota</taxon>
        <taxon>Viridiplantae</taxon>
        <taxon>Streptophyta</taxon>
        <taxon>Embryophyta</taxon>
        <taxon>Tracheophyta</taxon>
        <taxon>Polypodiopsida</taxon>
        <taxon>Polypodiidae</taxon>
        <taxon>Polypodiales</taxon>
        <taxon>Pteridineae</taxon>
        <taxon>Pteridaceae</taxon>
        <taxon>Vittarioideae</taxon>
        <taxon>Adiantum</taxon>
    </lineage>
</organism>
<sequence length="169" mass="18245">MQLQRHDWGLHEARPEDGAALGAASCMRQGGQSRHLRRAHEAVGGLHEAASCNSSGAGRALESRELAAAEVAGKAHWTAGGSFFGKRGGPISQVKRRSLGPCMGKMQPRARASEHGWQPIERRRPPEGVTTIYRGRWPAVDSITRRIGAACEMWLGVAERGRCFVGDPA</sequence>
<name>A0A9D4UUH1_ADICA</name>
<proteinExistence type="predicted"/>
<feature type="region of interest" description="Disordered" evidence="1">
    <location>
        <begin position="98"/>
        <end position="123"/>
    </location>
</feature>
<protein>
    <submittedName>
        <fullName evidence="2">Uncharacterized protein</fullName>
    </submittedName>
</protein>
<keyword evidence="3" id="KW-1185">Reference proteome</keyword>
<dbReference type="EMBL" id="JABFUD020000011">
    <property type="protein sequence ID" value="KAI5074054.1"/>
    <property type="molecule type" value="Genomic_DNA"/>
</dbReference>
<reference evidence="2" key="1">
    <citation type="submission" date="2021-01" db="EMBL/GenBank/DDBJ databases">
        <title>Adiantum capillus-veneris genome.</title>
        <authorList>
            <person name="Fang Y."/>
            <person name="Liao Q."/>
        </authorList>
    </citation>
    <scope>NUCLEOTIDE SEQUENCE</scope>
    <source>
        <strain evidence="2">H3</strain>
        <tissue evidence="2">Leaf</tissue>
    </source>
</reference>
<comment type="caution">
    <text evidence="2">The sequence shown here is derived from an EMBL/GenBank/DDBJ whole genome shotgun (WGS) entry which is preliminary data.</text>
</comment>
<evidence type="ECO:0000256" key="1">
    <source>
        <dbReference type="SAM" id="MobiDB-lite"/>
    </source>
</evidence>
<evidence type="ECO:0000313" key="2">
    <source>
        <dbReference type="EMBL" id="KAI5074054.1"/>
    </source>
</evidence>